<evidence type="ECO:0000313" key="2">
    <source>
        <dbReference type="EMBL" id="AII10461.1"/>
    </source>
</evidence>
<feature type="domain" description="AbiEi antitoxin C-terminal" evidence="1">
    <location>
        <begin position="91"/>
        <end position="207"/>
    </location>
</feature>
<reference evidence="2 3" key="1">
    <citation type="submission" date="2014-07" db="EMBL/GenBank/DDBJ databases">
        <title>Genome Sequence of Rhodococcus opacus Strain R7, a Biodegrader of Mono- and Polycyclic Aromatic Hydrocarbons.</title>
        <authorList>
            <person name="Di Gennaro P."/>
            <person name="Zampolli J."/>
            <person name="Presti I."/>
            <person name="Cappelletti M."/>
            <person name="D'Ursi P."/>
            <person name="Orro A."/>
            <person name="Mezzelani A."/>
            <person name="Milanesi L."/>
        </authorList>
    </citation>
    <scope>NUCLEOTIDE SEQUENCE [LARGE SCALE GENOMIC DNA]</scope>
    <source>
        <strain evidence="2 3">R7</strain>
        <plasmid evidence="2">pPDG1</plasmid>
    </source>
</reference>
<geneLocation type="plasmid" evidence="2 3">
    <name>pPDG1</name>
</geneLocation>
<dbReference type="RefSeq" id="WP_128642556.1">
    <property type="nucleotide sequence ID" value="NZ_CP008948.1"/>
</dbReference>
<dbReference type="EMBL" id="CP008948">
    <property type="protein sequence ID" value="AII10461.1"/>
    <property type="molecule type" value="Genomic_DNA"/>
</dbReference>
<gene>
    <name evidence="2" type="ORF">EP51_39955</name>
</gene>
<organism evidence="2 3">
    <name type="scientific">Rhodococcus opacus</name>
    <name type="common">Nocardia opaca</name>
    <dbReference type="NCBI Taxonomy" id="37919"/>
    <lineage>
        <taxon>Bacteria</taxon>
        <taxon>Bacillati</taxon>
        <taxon>Actinomycetota</taxon>
        <taxon>Actinomycetes</taxon>
        <taxon>Mycobacteriales</taxon>
        <taxon>Nocardiaceae</taxon>
        <taxon>Rhodococcus</taxon>
    </lineage>
</organism>
<protein>
    <recommendedName>
        <fullName evidence="1">AbiEi antitoxin C-terminal domain-containing protein</fullName>
    </recommendedName>
</protein>
<dbReference type="InterPro" id="IPR018547">
    <property type="entry name" value="AbiEi_C"/>
</dbReference>
<proteinExistence type="predicted"/>
<dbReference type="AlphaFoldDB" id="A0A076EXC9"/>
<keyword evidence="2" id="KW-0614">Plasmid</keyword>
<dbReference type="Proteomes" id="UP000028488">
    <property type="component" value="Plasmid pPDG1"/>
</dbReference>
<evidence type="ECO:0000259" key="1">
    <source>
        <dbReference type="Pfam" id="PF09407"/>
    </source>
</evidence>
<sequence length="215" mass="23349">MAPAHSTAVPAALARRPLRTFRPQDATDVYAHPRPELARLVTRGVLHRAAPGYYIVVPPEQAGRPWTPNLEATAAGIATAIYGPDHAIVMGISAARLHHAIPRALATAVVAVPRRHRTITLTDRTATIRFLRRDTPELDAERLDTPLGPALVTTPEQTLLDLARWPALGDAENEIPTAVTSLYRRSDRERLITLAAEQGLTAALARAEIWVQAAS</sequence>
<evidence type="ECO:0000313" key="3">
    <source>
        <dbReference type="Proteomes" id="UP000028488"/>
    </source>
</evidence>
<name>A0A076EXC9_RHOOP</name>
<accession>A0A076EXC9</accession>
<dbReference type="Pfam" id="PF09407">
    <property type="entry name" value="AbiEi_1"/>
    <property type="match status" value="1"/>
</dbReference>